<feature type="transmembrane region" description="Helical" evidence="1">
    <location>
        <begin position="55"/>
        <end position="74"/>
    </location>
</feature>
<protein>
    <submittedName>
        <fullName evidence="2">Uncharacterized protein</fullName>
    </submittedName>
</protein>
<dbReference type="RefSeq" id="WP_011563656.1">
    <property type="nucleotide sequence ID" value="NC_008148.1"/>
</dbReference>
<keyword evidence="3" id="KW-1185">Reference proteome</keyword>
<proteinExistence type="predicted"/>
<dbReference type="AlphaFoldDB" id="Q1AY90"/>
<keyword evidence="1" id="KW-0472">Membrane</keyword>
<accession>Q1AY90</accession>
<gene>
    <name evidence="2" type="ordered locus">Rxyl_0668</name>
</gene>
<feature type="transmembrane region" description="Helical" evidence="1">
    <location>
        <begin position="12"/>
        <end position="43"/>
    </location>
</feature>
<name>Q1AY90_RUBXD</name>
<evidence type="ECO:0000313" key="2">
    <source>
        <dbReference type="EMBL" id="ABG03638.1"/>
    </source>
</evidence>
<sequence length="94" mass="9494">MDQERKTGGRLLAGRMLCVIGILIAPFGAYAISVVLDAVALILGTIGFALGARTLGAATVVLAVVAMFVGLLAGEGMVPGAYDRALEDVFGGAE</sequence>
<dbReference type="Proteomes" id="UP000006637">
    <property type="component" value="Chromosome"/>
</dbReference>
<reference evidence="2 3" key="1">
    <citation type="submission" date="2006-06" db="EMBL/GenBank/DDBJ databases">
        <title>Complete sequence of Rubrobacter xylanophilus DSM 9941.</title>
        <authorList>
            <consortium name="US DOE Joint Genome Institute"/>
            <person name="Copeland A."/>
            <person name="Lucas S."/>
            <person name="Lapidus A."/>
            <person name="Barry K."/>
            <person name="Detter J.C."/>
            <person name="Glavina del Rio T."/>
            <person name="Hammon N."/>
            <person name="Israni S."/>
            <person name="Dalin E."/>
            <person name="Tice H."/>
            <person name="Pitluck S."/>
            <person name="Munk A.C."/>
            <person name="Brettin T."/>
            <person name="Bruce D."/>
            <person name="Han C."/>
            <person name="Tapia R."/>
            <person name="Gilna P."/>
            <person name="Schmutz J."/>
            <person name="Larimer F."/>
            <person name="Land M."/>
            <person name="Hauser L."/>
            <person name="Kyrpides N."/>
            <person name="Lykidis A."/>
            <person name="da Costa M.S."/>
            <person name="Rainey F.A."/>
            <person name="Empadinhas N."/>
            <person name="Jolivet E."/>
            <person name="Battista J.R."/>
            <person name="Richardson P."/>
        </authorList>
    </citation>
    <scope>NUCLEOTIDE SEQUENCE [LARGE SCALE GENOMIC DNA]</scope>
    <source>
        <strain evidence="3">DSM 9941 / NBRC 16129 / PRD-1</strain>
    </source>
</reference>
<organism evidence="2 3">
    <name type="scientific">Rubrobacter xylanophilus (strain DSM 9941 / JCM 11954 / NBRC 16129 / PRD-1)</name>
    <dbReference type="NCBI Taxonomy" id="266117"/>
    <lineage>
        <taxon>Bacteria</taxon>
        <taxon>Bacillati</taxon>
        <taxon>Actinomycetota</taxon>
        <taxon>Rubrobacteria</taxon>
        <taxon>Rubrobacterales</taxon>
        <taxon>Rubrobacteraceae</taxon>
        <taxon>Rubrobacter</taxon>
    </lineage>
</organism>
<dbReference type="EMBL" id="CP000386">
    <property type="protein sequence ID" value="ABG03638.1"/>
    <property type="molecule type" value="Genomic_DNA"/>
</dbReference>
<dbReference type="STRING" id="266117.Rxyl_0668"/>
<evidence type="ECO:0000313" key="3">
    <source>
        <dbReference type="Proteomes" id="UP000006637"/>
    </source>
</evidence>
<evidence type="ECO:0000256" key="1">
    <source>
        <dbReference type="SAM" id="Phobius"/>
    </source>
</evidence>
<dbReference type="HOGENOM" id="CLU_2384347_0_0_11"/>
<dbReference type="KEGG" id="rxy:Rxyl_0668"/>
<keyword evidence="1" id="KW-1133">Transmembrane helix</keyword>
<keyword evidence="1" id="KW-0812">Transmembrane</keyword>